<reference evidence="1 2" key="1">
    <citation type="submission" date="2015-02" db="EMBL/GenBank/DDBJ databases">
        <title>Two Pseudomonas sp. nov., isolated from raw milk.</title>
        <authorList>
            <person name="Wenning M."/>
            <person name="von Neubeck M."/>
            <person name="Huptas C."/>
            <person name="Scherer S."/>
        </authorList>
    </citation>
    <scope>NUCLEOTIDE SEQUENCE [LARGE SCALE GENOMIC DNA]</scope>
    <source>
        <strain evidence="1 2">DSM 29164</strain>
    </source>
</reference>
<dbReference type="PATRIC" id="fig|1615673.3.peg.3453"/>
<sequence length="111" mass="12520">MSTKSQPPTYKDLEQISEKTGIEAPVVNTPKSAETYSSPVKFSGQGIPGWWVYFVHKPIDGTSFGFALVDENGEWEFDCVFDPRVYKVFGIQTYNGVRSPWTDDIEFKVTA</sequence>
<organism evidence="1 2">
    <name type="scientific">Pseudomonas paralactis</name>
    <dbReference type="NCBI Taxonomy" id="1615673"/>
    <lineage>
        <taxon>Bacteria</taxon>
        <taxon>Pseudomonadati</taxon>
        <taxon>Pseudomonadota</taxon>
        <taxon>Gammaproteobacteria</taxon>
        <taxon>Pseudomonadales</taxon>
        <taxon>Pseudomonadaceae</taxon>
        <taxon>Pseudomonas</taxon>
    </lineage>
</organism>
<dbReference type="OrthoDB" id="7024053at2"/>
<proteinExistence type="predicted"/>
<dbReference type="AlphaFoldDB" id="A0A0R3ANP7"/>
<dbReference type="EMBL" id="JYLN01000004">
    <property type="protein sequence ID" value="KRP72083.1"/>
    <property type="molecule type" value="Genomic_DNA"/>
</dbReference>
<evidence type="ECO:0000313" key="2">
    <source>
        <dbReference type="Proteomes" id="UP000050852"/>
    </source>
</evidence>
<name>A0A0R3ANP7_9PSED</name>
<protein>
    <submittedName>
        <fullName evidence="1">Uncharacterized protein</fullName>
    </submittedName>
</protein>
<accession>A0A0R3ANP7</accession>
<gene>
    <name evidence="1" type="ORF">TX23_12030</name>
</gene>
<comment type="caution">
    <text evidence="1">The sequence shown here is derived from an EMBL/GenBank/DDBJ whole genome shotgun (WGS) entry which is preliminary data.</text>
</comment>
<dbReference type="RefSeq" id="WP_057702350.1">
    <property type="nucleotide sequence ID" value="NZ_JAUKOF010000065.1"/>
</dbReference>
<evidence type="ECO:0000313" key="1">
    <source>
        <dbReference type="EMBL" id="KRP72083.1"/>
    </source>
</evidence>
<dbReference type="Proteomes" id="UP000050852">
    <property type="component" value="Unassembled WGS sequence"/>
</dbReference>